<dbReference type="SUPFAM" id="SSF81923">
    <property type="entry name" value="Double Clp-N motif"/>
    <property type="match status" value="2"/>
</dbReference>
<keyword evidence="1" id="KW-0677">Repeat</keyword>
<dbReference type="Pfam" id="PF02861">
    <property type="entry name" value="Clp_N"/>
    <property type="match status" value="2"/>
</dbReference>
<accession>A0A6I4MH20</accession>
<keyword evidence="4" id="KW-1185">Reference proteome</keyword>
<dbReference type="AlphaFoldDB" id="A0A6I4MH20"/>
<dbReference type="PANTHER" id="PTHR47016">
    <property type="entry name" value="ATP-DEPENDENT CLP PROTEASE ATP-BINDING SUBUNIT CLPT1, CHLOROPLASTIC"/>
    <property type="match status" value="1"/>
</dbReference>
<evidence type="ECO:0000259" key="2">
    <source>
        <dbReference type="PROSITE" id="PS51903"/>
    </source>
</evidence>
<feature type="domain" description="Clp R" evidence="2">
    <location>
        <begin position="2"/>
        <end position="179"/>
    </location>
</feature>
<organism evidence="3 4">
    <name type="scientific">Actinomadura physcomitrii</name>
    <dbReference type="NCBI Taxonomy" id="2650748"/>
    <lineage>
        <taxon>Bacteria</taxon>
        <taxon>Bacillati</taxon>
        <taxon>Actinomycetota</taxon>
        <taxon>Actinomycetes</taxon>
        <taxon>Streptosporangiales</taxon>
        <taxon>Thermomonosporaceae</taxon>
        <taxon>Actinomadura</taxon>
    </lineage>
</organism>
<evidence type="ECO:0000313" key="3">
    <source>
        <dbReference type="EMBL" id="MWA05023.1"/>
    </source>
</evidence>
<name>A0A6I4MH20_9ACTN</name>
<dbReference type="InterPro" id="IPR036628">
    <property type="entry name" value="Clp_N_dom_sf"/>
</dbReference>
<proteinExistence type="predicted"/>
<protein>
    <recommendedName>
        <fullName evidence="2">Clp R domain-containing protein</fullName>
    </recommendedName>
</protein>
<reference evidence="3" key="1">
    <citation type="submission" date="2019-12" db="EMBL/GenBank/DDBJ databases">
        <title>Actinomadura physcomitrii sp. nov., a novel actinomycete isolated from moss [Physcomitrium sphaericum (Ludw) Fuernr].</title>
        <authorList>
            <person name="Zhuang X."/>
        </authorList>
    </citation>
    <scope>NUCLEOTIDE SEQUENCE [LARGE SCALE GENOMIC DNA]</scope>
    <source>
        <strain evidence="3">LD22</strain>
    </source>
</reference>
<dbReference type="InterPro" id="IPR044217">
    <property type="entry name" value="CLPT1/2"/>
</dbReference>
<dbReference type="PANTHER" id="PTHR47016:SF5">
    <property type="entry name" value="CLP DOMAIN SUPERFAMILY PROTEIN"/>
    <property type="match status" value="1"/>
</dbReference>
<sequence>MFERFTKDARRVVVLAQEEARMLGDHHVGTEHVLVGLVGDATVGAALREHGLDAADLRARITAGQTGDALDPGALRSIGIDLDAVREATEQMFGEGALDVPAGKLHRYARGHIPFTAEAKKAVQLSLRHAVRLKHKEIRSGHILLGILHDDGFAAARLATAAGADTAALRAEVTRLITTEAA</sequence>
<dbReference type="RefSeq" id="WP_151597526.1">
    <property type="nucleotide sequence ID" value="NZ_WBMS02000033.1"/>
</dbReference>
<dbReference type="Gene3D" id="1.10.1780.10">
    <property type="entry name" value="Clp, N-terminal domain"/>
    <property type="match status" value="2"/>
</dbReference>
<dbReference type="EMBL" id="WBMS02000033">
    <property type="protein sequence ID" value="MWA05023.1"/>
    <property type="molecule type" value="Genomic_DNA"/>
</dbReference>
<dbReference type="PROSITE" id="PS51903">
    <property type="entry name" value="CLP_R"/>
    <property type="match status" value="1"/>
</dbReference>
<evidence type="ECO:0000313" key="4">
    <source>
        <dbReference type="Proteomes" id="UP000462055"/>
    </source>
</evidence>
<comment type="caution">
    <text evidence="3">The sequence shown here is derived from an EMBL/GenBank/DDBJ whole genome shotgun (WGS) entry which is preliminary data.</text>
</comment>
<gene>
    <name evidence="3" type="ORF">F8568_032610</name>
</gene>
<dbReference type="InterPro" id="IPR004176">
    <property type="entry name" value="Clp_R_N"/>
</dbReference>
<evidence type="ECO:0000256" key="1">
    <source>
        <dbReference type="PROSITE-ProRule" id="PRU01251"/>
    </source>
</evidence>
<dbReference type="Proteomes" id="UP000462055">
    <property type="component" value="Unassembled WGS sequence"/>
</dbReference>